<reference evidence="2" key="1">
    <citation type="journal article" date="2022" name="IScience">
        <title>Evolution of zygomycete secretomes and the origins of terrestrial fungal ecologies.</title>
        <authorList>
            <person name="Chang Y."/>
            <person name="Wang Y."/>
            <person name="Mondo S."/>
            <person name="Ahrendt S."/>
            <person name="Andreopoulos W."/>
            <person name="Barry K."/>
            <person name="Beard J."/>
            <person name="Benny G.L."/>
            <person name="Blankenship S."/>
            <person name="Bonito G."/>
            <person name="Cuomo C."/>
            <person name="Desiro A."/>
            <person name="Gervers K.A."/>
            <person name="Hundley H."/>
            <person name="Kuo A."/>
            <person name="LaButti K."/>
            <person name="Lang B.F."/>
            <person name="Lipzen A."/>
            <person name="O'Donnell K."/>
            <person name="Pangilinan J."/>
            <person name="Reynolds N."/>
            <person name="Sandor L."/>
            <person name="Smith M.E."/>
            <person name="Tsang A."/>
            <person name="Grigoriev I.V."/>
            <person name="Stajich J.E."/>
            <person name="Spatafora J.W."/>
        </authorList>
    </citation>
    <scope>NUCLEOTIDE SEQUENCE</scope>
    <source>
        <strain evidence="2">RSA 2281</strain>
    </source>
</reference>
<dbReference type="Proteomes" id="UP001209540">
    <property type="component" value="Unassembled WGS sequence"/>
</dbReference>
<dbReference type="EMBL" id="JAIXMP010000074">
    <property type="protein sequence ID" value="KAI9243358.1"/>
    <property type="molecule type" value="Genomic_DNA"/>
</dbReference>
<reference evidence="2" key="2">
    <citation type="submission" date="2023-02" db="EMBL/GenBank/DDBJ databases">
        <authorList>
            <consortium name="DOE Joint Genome Institute"/>
            <person name="Mondo S.J."/>
            <person name="Chang Y."/>
            <person name="Wang Y."/>
            <person name="Ahrendt S."/>
            <person name="Andreopoulos W."/>
            <person name="Barry K."/>
            <person name="Beard J."/>
            <person name="Benny G.L."/>
            <person name="Blankenship S."/>
            <person name="Bonito G."/>
            <person name="Cuomo C."/>
            <person name="Desiro A."/>
            <person name="Gervers K.A."/>
            <person name="Hundley H."/>
            <person name="Kuo A."/>
            <person name="LaButti K."/>
            <person name="Lang B.F."/>
            <person name="Lipzen A."/>
            <person name="O'Donnell K."/>
            <person name="Pangilinan J."/>
            <person name="Reynolds N."/>
            <person name="Sandor L."/>
            <person name="Smith M.W."/>
            <person name="Tsang A."/>
            <person name="Grigoriev I.V."/>
            <person name="Stajich J.E."/>
            <person name="Spatafora J.W."/>
        </authorList>
    </citation>
    <scope>NUCLEOTIDE SEQUENCE</scope>
    <source>
        <strain evidence="2">RSA 2281</strain>
    </source>
</reference>
<evidence type="ECO:0000256" key="1">
    <source>
        <dbReference type="SAM" id="MobiDB-lite"/>
    </source>
</evidence>
<protein>
    <submittedName>
        <fullName evidence="2">Uncharacterized protein</fullName>
    </submittedName>
</protein>
<accession>A0AAD5JK58</accession>
<feature type="region of interest" description="Disordered" evidence="1">
    <location>
        <begin position="61"/>
        <end position="86"/>
    </location>
</feature>
<gene>
    <name evidence="2" type="ORF">BDA99DRAFT_333576</name>
</gene>
<organism evidence="2 3">
    <name type="scientific">Phascolomyces articulosus</name>
    <dbReference type="NCBI Taxonomy" id="60185"/>
    <lineage>
        <taxon>Eukaryota</taxon>
        <taxon>Fungi</taxon>
        <taxon>Fungi incertae sedis</taxon>
        <taxon>Mucoromycota</taxon>
        <taxon>Mucoromycotina</taxon>
        <taxon>Mucoromycetes</taxon>
        <taxon>Mucorales</taxon>
        <taxon>Lichtheimiaceae</taxon>
        <taxon>Phascolomyces</taxon>
    </lineage>
</organism>
<proteinExistence type="predicted"/>
<name>A0AAD5JK58_9FUNG</name>
<sequence>MELEAVKINNSITTTVVTTPAADGLRALAEKRTKMVQFQNVTIDFMATTAKAVTEEKVLAGDADESEQASSSKGHPISSSAEATLKRHRMNHPTVSIEENDGLFFTTNPLSIGTHIKQQTLLIHQNIYIKGVRLSSRQRKLLVAGLSSRLKFIFIKVEG</sequence>
<evidence type="ECO:0000313" key="3">
    <source>
        <dbReference type="Proteomes" id="UP001209540"/>
    </source>
</evidence>
<evidence type="ECO:0000313" key="2">
    <source>
        <dbReference type="EMBL" id="KAI9243358.1"/>
    </source>
</evidence>
<keyword evidence="3" id="KW-1185">Reference proteome</keyword>
<dbReference type="AlphaFoldDB" id="A0AAD5JK58"/>
<comment type="caution">
    <text evidence="2">The sequence shown here is derived from an EMBL/GenBank/DDBJ whole genome shotgun (WGS) entry which is preliminary data.</text>
</comment>
<feature type="compositionally biased region" description="Polar residues" evidence="1">
    <location>
        <begin position="68"/>
        <end position="82"/>
    </location>
</feature>